<keyword evidence="4" id="KW-1185">Reference proteome</keyword>
<feature type="region of interest" description="Disordered" evidence="1">
    <location>
        <begin position="128"/>
        <end position="150"/>
    </location>
</feature>
<dbReference type="EMBL" id="BAAAJK010000006">
    <property type="protein sequence ID" value="GAA1385887.1"/>
    <property type="molecule type" value="Genomic_DNA"/>
</dbReference>
<name>A0ABP4IEY5_9PSEU</name>
<dbReference type="RefSeq" id="WP_344020545.1">
    <property type="nucleotide sequence ID" value="NZ_BAAAJK010000006.1"/>
</dbReference>
<proteinExistence type="predicted"/>
<accession>A0ABP4IEY5</accession>
<evidence type="ECO:0000313" key="3">
    <source>
        <dbReference type="EMBL" id="GAA1385887.1"/>
    </source>
</evidence>
<sequence>MRTVNGVVGGLVGVGIGVALLGHGLESTRRAMMMMRLEDLPVGALTVLLGGAVLGVLAGAAHRLPAAPVTAGAALLALGALSMLDPSTAYGLLGSGGIADLVLMQVGTAIGAVLLVAALVARPGAAAARPAPRSGAGGPGPAPGSGPIVH</sequence>
<keyword evidence="2" id="KW-0812">Transmembrane</keyword>
<reference evidence="4" key="1">
    <citation type="journal article" date="2019" name="Int. J. Syst. Evol. Microbiol.">
        <title>The Global Catalogue of Microorganisms (GCM) 10K type strain sequencing project: providing services to taxonomists for standard genome sequencing and annotation.</title>
        <authorList>
            <consortium name="The Broad Institute Genomics Platform"/>
            <consortium name="The Broad Institute Genome Sequencing Center for Infectious Disease"/>
            <person name="Wu L."/>
            <person name="Ma J."/>
        </authorList>
    </citation>
    <scope>NUCLEOTIDE SEQUENCE [LARGE SCALE GENOMIC DNA]</scope>
    <source>
        <strain evidence="4">JCM 11896</strain>
    </source>
</reference>
<evidence type="ECO:0000256" key="1">
    <source>
        <dbReference type="SAM" id="MobiDB-lite"/>
    </source>
</evidence>
<keyword evidence="2" id="KW-1133">Transmembrane helix</keyword>
<feature type="transmembrane region" description="Helical" evidence="2">
    <location>
        <begin position="6"/>
        <end position="25"/>
    </location>
</feature>
<gene>
    <name evidence="3" type="ORF">GCM10009613_19030</name>
</gene>
<protein>
    <submittedName>
        <fullName evidence="3">Uncharacterized protein</fullName>
    </submittedName>
</protein>
<evidence type="ECO:0000313" key="4">
    <source>
        <dbReference type="Proteomes" id="UP001501414"/>
    </source>
</evidence>
<keyword evidence="2" id="KW-0472">Membrane</keyword>
<evidence type="ECO:0000256" key="2">
    <source>
        <dbReference type="SAM" id="Phobius"/>
    </source>
</evidence>
<comment type="caution">
    <text evidence="3">The sequence shown here is derived from an EMBL/GenBank/DDBJ whole genome shotgun (WGS) entry which is preliminary data.</text>
</comment>
<dbReference type="Proteomes" id="UP001501414">
    <property type="component" value="Unassembled WGS sequence"/>
</dbReference>
<feature type="transmembrane region" description="Helical" evidence="2">
    <location>
        <begin position="96"/>
        <end position="121"/>
    </location>
</feature>
<feature type="transmembrane region" description="Helical" evidence="2">
    <location>
        <begin position="37"/>
        <end position="60"/>
    </location>
</feature>
<feature type="transmembrane region" description="Helical" evidence="2">
    <location>
        <begin position="66"/>
        <end position="84"/>
    </location>
</feature>
<organism evidence="3 4">
    <name type="scientific">Pseudonocardia kongjuensis</name>
    <dbReference type="NCBI Taxonomy" id="102227"/>
    <lineage>
        <taxon>Bacteria</taxon>
        <taxon>Bacillati</taxon>
        <taxon>Actinomycetota</taxon>
        <taxon>Actinomycetes</taxon>
        <taxon>Pseudonocardiales</taxon>
        <taxon>Pseudonocardiaceae</taxon>
        <taxon>Pseudonocardia</taxon>
    </lineage>
</organism>